<proteinExistence type="predicted"/>
<keyword evidence="7" id="KW-1185">Reference proteome</keyword>
<dbReference type="GO" id="GO:0045292">
    <property type="term" value="P:mRNA cis splicing, via spliceosome"/>
    <property type="evidence" value="ECO:0007669"/>
    <property type="project" value="TreeGrafter"/>
</dbReference>
<reference evidence="6 7" key="1">
    <citation type="submission" date="2014-04" db="EMBL/GenBank/DDBJ databases">
        <title>Evolutionary Origins and Diversification of the Mycorrhizal Mutualists.</title>
        <authorList>
            <consortium name="DOE Joint Genome Institute"/>
            <consortium name="Mycorrhizal Genomics Consortium"/>
            <person name="Kohler A."/>
            <person name="Kuo A."/>
            <person name="Nagy L.G."/>
            <person name="Floudas D."/>
            <person name="Copeland A."/>
            <person name="Barry K.W."/>
            <person name="Cichocki N."/>
            <person name="Veneault-Fourrey C."/>
            <person name="LaButti K."/>
            <person name="Lindquist E.A."/>
            <person name="Lipzen A."/>
            <person name="Lundell T."/>
            <person name="Morin E."/>
            <person name="Murat C."/>
            <person name="Riley R."/>
            <person name="Ohm R."/>
            <person name="Sun H."/>
            <person name="Tunlid A."/>
            <person name="Henrissat B."/>
            <person name="Grigoriev I.V."/>
            <person name="Hibbett D.S."/>
            <person name="Martin F."/>
        </authorList>
    </citation>
    <scope>NUCLEOTIDE SEQUENCE [LARGE SCALE GENOMIC DNA]</scope>
    <source>
        <strain evidence="6 7">Koide BX008</strain>
    </source>
</reference>
<dbReference type="EMBL" id="KN818313">
    <property type="protein sequence ID" value="KIL59564.1"/>
    <property type="molecule type" value="Genomic_DNA"/>
</dbReference>
<dbReference type="Proteomes" id="UP000054549">
    <property type="component" value="Unassembled WGS sequence"/>
</dbReference>
<dbReference type="PANTHER" id="PTHR21399">
    <property type="entry name" value="CHLORIDE CONDUCTANCE REGULATORY PROTEIN ICLN"/>
    <property type="match status" value="1"/>
</dbReference>
<dbReference type="STRING" id="946122.A0A0C2SZK5"/>
<dbReference type="OrthoDB" id="19714at2759"/>
<feature type="compositionally biased region" description="Polar residues" evidence="5">
    <location>
        <begin position="1"/>
        <end position="12"/>
    </location>
</feature>
<feature type="region of interest" description="Disordered" evidence="5">
    <location>
        <begin position="235"/>
        <end position="261"/>
    </location>
</feature>
<keyword evidence="3" id="KW-0963">Cytoplasm</keyword>
<accession>A0A0C2SZK5</accession>
<feature type="region of interest" description="Disordered" evidence="5">
    <location>
        <begin position="1"/>
        <end position="33"/>
    </location>
</feature>
<dbReference type="Pfam" id="PF03517">
    <property type="entry name" value="Voldacs"/>
    <property type="match status" value="1"/>
</dbReference>
<dbReference type="HOGENOM" id="CLU_077804_3_0_1"/>
<evidence type="ECO:0000313" key="7">
    <source>
        <dbReference type="Proteomes" id="UP000054549"/>
    </source>
</evidence>
<dbReference type="GO" id="GO:0000387">
    <property type="term" value="P:spliceosomal snRNP assembly"/>
    <property type="evidence" value="ECO:0007669"/>
    <property type="project" value="TreeGrafter"/>
</dbReference>
<name>A0A0C2SZK5_AMAMK</name>
<evidence type="ECO:0008006" key="8">
    <source>
        <dbReference type="Google" id="ProtNLM"/>
    </source>
</evidence>
<dbReference type="GO" id="GO:0005681">
    <property type="term" value="C:spliceosomal complex"/>
    <property type="evidence" value="ECO:0007669"/>
    <property type="project" value="TreeGrafter"/>
</dbReference>
<keyword evidence="4" id="KW-0539">Nucleus</keyword>
<feature type="region of interest" description="Disordered" evidence="5">
    <location>
        <begin position="129"/>
        <end position="149"/>
    </location>
</feature>
<evidence type="ECO:0000256" key="3">
    <source>
        <dbReference type="ARBA" id="ARBA00022490"/>
    </source>
</evidence>
<comment type="subcellular location">
    <subcellularLocation>
        <location evidence="2">Cytoplasm</location>
    </subcellularLocation>
    <subcellularLocation>
        <location evidence="1">Nucleus</location>
    </subcellularLocation>
</comment>
<evidence type="ECO:0000313" key="6">
    <source>
        <dbReference type="EMBL" id="KIL59564.1"/>
    </source>
</evidence>
<dbReference type="AlphaFoldDB" id="A0A0C2SZK5"/>
<dbReference type="PANTHER" id="PTHR21399:SF0">
    <property type="entry name" value="METHYLOSOME SUBUNIT PICLN"/>
    <property type="match status" value="1"/>
</dbReference>
<dbReference type="InterPro" id="IPR039924">
    <property type="entry name" value="ICln/Lot5/Saf5"/>
</dbReference>
<evidence type="ECO:0000256" key="4">
    <source>
        <dbReference type="ARBA" id="ARBA00023242"/>
    </source>
</evidence>
<evidence type="ECO:0000256" key="1">
    <source>
        <dbReference type="ARBA" id="ARBA00004123"/>
    </source>
</evidence>
<dbReference type="InParanoid" id="A0A0C2SZK5"/>
<dbReference type="Gene3D" id="2.30.29.30">
    <property type="entry name" value="Pleckstrin-homology domain (PH domain)/Phosphotyrosine-binding domain (PTB)"/>
    <property type="match status" value="1"/>
</dbReference>
<dbReference type="GO" id="GO:0005829">
    <property type="term" value="C:cytosol"/>
    <property type="evidence" value="ECO:0007669"/>
    <property type="project" value="TreeGrafter"/>
</dbReference>
<evidence type="ECO:0000256" key="5">
    <source>
        <dbReference type="SAM" id="MobiDB-lite"/>
    </source>
</evidence>
<organism evidence="6 7">
    <name type="scientific">Amanita muscaria (strain Koide BX008)</name>
    <dbReference type="NCBI Taxonomy" id="946122"/>
    <lineage>
        <taxon>Eukaryota</taxon>
        <taxon>Fungi</taxon>
        <taxon>Dikarya</taxon>
        <taxon>Basidiomycota</taxon>
        <taxon>Agaricomycotina</taxon>
        <taxon>Agaricomycetes</taxon>
        <taxon>Agaricomycetidae</taxon>
        <taxon>Agaricales</taxon>
        <taxon>Pluteineae</taxon>
        <taxon>Amanitaceae</taxon>
        <taxon>Amanita</taxon>
    </lineage>
</organism>
<feature type="compositionally biased region" description="Acidic residues" evidence="5">
    <location>
        <begin position="130"/>
        <end position="149"/>
    </location>
</feature>
<feature type="compositionally biased region" description="Polar residues" evidence="5">
    <location>
        <begin position="21"/>
        <end position="31"/>
    </location>
</feature>
<dbReference type="GO" id="GO:0034715">
    <property type="term" value="C:pICln-Sm protein complex"/>
    <property type="evidence" value="ECO:0007669"/>
    <property type="project" value="TreeGrafter"/>
</dbReference>
<protein>
    <recommendedName>
        <fullName evidence="8">Methylosome subunit pICln</fullName>
    </recommendedName>
</protein>
<sequence length="261" mass="28693">MPTVSLISSVPHSVTKEESDSLSTSTPTSFNDLPPILAHKEDDVSVTFDPPVAGFSEQDGAHGTLHVLSSVLVFMSTTGRGFQIEYPSITLHAISRAGDRPSLYCQLDEETDATAEQLSHTNLNGIAAAEEGEEEEEQEDGEEKEEEQYESIMRELSIFPQNPQALEALFEALSQCASLHPDRDESDEEDALVDPNNFEIFDGNEDEELNIVSASLVPPYQAALDHLESIIYNPFERNEAQDSTNIPEPQAEEQESGHTGE</sequence>
<dbReference type="InterPro" id="IPR011993">
    <property type="entry name" value="PH-like_dom_sf"/>
</dbReference>
<evidence type="ECO:0000256" key="2">
    <source>
        <dbReference type="ARBA" id="ARBA00004496"/>
    </source>
</evidence>
<gene>
    <name evidence="6" type="ORF">M378DRAFT_14697</name>
</gene>